<keyword evidence="1" id="KW-0812">Transmembrane</keyword>
<feature type="transmembrane region" description="Helical" evidence="1">
    <location>
        <begin position="7"/>
        <end position="29"/>
    </location>
</feature>
<protein>
    <submittedName>
        <fullName evidence="2">Uncharacterized protein</fullName>
    </submittedName>
</protein>
<organism evidence="2 3">
    <name type="scientific">Candidatus Onthousia faecipullorum</name>
    <dbReference type="NCBI Taxonomy" id="2840887"/>
    <lineage>
        <taxon>Bacteria</taxon>
        <taxon>Bacillati</taxon>
        <taxon>Bacillota</taxon>
        <taxon>Bacilli</taxon>
        <taxon>Candidatus Onthousia</taxon>
    </lineage>
</organism>
<keyword evidence="1" id="KW-0472">Membrane</keyword>
<dbReference type="Proteomes" id="UP000886833">
    <property type="component" value="Unassembled WGS sequence"/>
</dbReference>
<dbReference type="AlphaFoldDB" id="A0A9D1GAH8"/>
<sequence length="283" mass="31613">MRTFINYLLTITLFIVVIVTITVFTVGSLTSPSSTRKILDNIDYEVVVNDFKETDYGQEIYNHANSYGVSEEQVDSILQTDEAKDYVNTILQQGIDAYLNNGSIEINDGTREFIDKANEKYELNLDDNEINELESYANDAINDNLSIVINGASSNDSNSEVSSSGQFLVDIIKVCRDDNLHTTLYIIIGVITLLLFISSFKKKNFLEYIGIVSITVAISTLLFNGLIALISERMSSTANATIILKPVTDTFYMITFIGIILGIVLLIVQHFINKQVNKEVVPF</sequence>
<feature type="transmembrane region" description="Helical" evidence="1">
    <location>
        <begin position="180"/>
        <end position="198"/>
    </location>
</feature>
<feature type="transmembrane region" description="Helical" evidence="1">
    <location>
        <begin position="250"/>
        <end position="268"/>
    </location>
</feature>
<gene>
    <name evidence="2" type="ORF">IAB59_00540</name>
</gene>
<reference evidence="2" key="2">
    <citation type="journal article" date="2021" name="PeerJ">
        <title>Extensive microbial diversity within the chicken gut microbiome revealed by metagenomics and culture.</title>
        <authorList>
            <person name="Gilroy R."/>
            <person name="Ravi A."/>
            <person name="Getino M."/>
            <person name="Pursley I."/>
            <person name="Horton D.L."/>
            <person name="Alikhan N.F."/>
            <person name="Baker D."/>
            <person name="Gharbi K."/>
            <person name="Hall N."/>
            <person name="Watson M."/>
            <person name="Adriaenssens E.M."/>
            <person name="Foster-Nyarko E."/>
            <person name="Jarju S."/>
            <person name="Secka A."/>
            <person name="Antonio M."/>
            <person name="Oren A."/>
            <person name="Chaudhuri R.R."/>
            <person name="La Ragione R."/>
            <person name="Hildebrand F."/>
            <person name="Pallen M.J."/>
        </authorList>
    </citation>
    <scope>NUCLEOTIDE SEQUENCE</scope>
    <source>
        <strain evidence="2">CHK195-26880</strain>
    </source>
</reference>
<comment type="caution">
    <text evidence="2">The sequence shown here is derived from an EMBL/GenBank/DDBJ whole genome shotgun (WGS) entry which is preliminary data.</text>
</comment>
<reference evidence="2" key="1">
    <citation type="submission" date="2020-10" db="EMBL/GenBank/DDBJ databases">
        <authorList>
            <person name="Gilroy R."/>
        </authorList>
    </citation>
    <scope>NUCLEOTIDE SEQUENCE</scope>
    <source>
        <strain evidence="2">CHK195-26880</strain>
    </source>
</reference>
<dbReference type="EMBL" id="DVKQ01000004">
    <property type="protein sequence ID" value="HIT36952.1"/>
    <property type="molecule type" value="Genomic_DNA"/>
</dbReference>
<evidence type="ECO:0000313" key="3">
    <source>
        <dbReference type="Proteomes" id="UP000886833"/>
    </source>
</evidence>
<evidence type="ECO:0000313" key="2">
    <source>
        <dbReference type="EMBL" id="HIT36952.1"/>
    </source>
</evidence>
<feature type="transmembrane region" description="Helical" evidence="1">
    <location>
        <begin position="205"/>
        <end position="230"/>
    </location>
</feature>
<evidence type="ECO:0000256" key="1">
    <source>
        <dbReference type="SAM" id="Phobius"/>
    </source>
</evidence>
<proteinExistence type="predicted"/>
<accession>A0A9D1GAH8</accession>
<keyword evidence="1" id="KW-1133">Transmembrane helix</keyword>
<name>A0A9D1GAH8_9FIRM</name>